<sequence>MIRSLIRSPLLMSVFPFHNINDKYDKPVNTIIKPLDDELAWDRVKKMFTLDENGFTKEIQSIINITLSGFAIGLVMAGTSSTKATVNNFIMQNEASRFTSHFDAKRNLQQLVVVNFLKKGGRYGMKLGTFCFLFSSITTCTSAYRGKIALENYMLGGSVTGLLFKMNLGLRGALVGTGLGSILGGICGGISLLILKVSGITIDEALEAQKNWINSRNM</sequence>
<comment type="similarity">
    <text evidence="2">Belongs to the Tim17/Tim22/Tim23 family.</text>
</comment>
<accession>A0A151WFF9</accession>
<dbReference type="Proteomes" id="UP000075809">
    <property type="component" value="Unassembled WGS sequence"/>
</dbReference>
<evidence type="ECO:0000256" key="6">
    <source>
        <dbReference type="ARBA" id="ARBA00040778"/>
    </source>
</evidence>
<proteinExistence type="inferred from homology"/>
<reference evidence="9 10" key="1">
    <citation type="submission" date="2015-09" db="EMBL/GenBank/DDBJ databases">
        <title>Trachymyrmex zeteki WGS genome.</title>
        <authorList>
            <person name="Nygaard S."/>
            <person name="Hu H."/>
            <person name="Boomsma J."/>
            <person name="Zhang G."/>
        </authorList>
    </citation>
    <scope>NUCLEOTIDE SEQUENCE [LARGE SCALE GENOMIC DNA]</scope>
    <source>
        <strain evidence="9">Tzet28-1</strain>
        <tissue evidence="9">Whole body</tissue>
    </source>
</reference>
<dbReference type="AlphaFoldDB" id="A0A151WFF9"/>
<name>A0A151WFF9_9HYME</name>
<evidence type="ECO:0000256" key="1">
    <source>
        <dbReference type="ARBA" id="ARBA00004141"/>
    </source>
</evidence>
<comment type="subcellular location">
    <subcellularLocation>
        <location evidence="1">Membrane</location>
        <topology evidence="1">Multi-pass membrane protein</topology>
    </subcellularLocation>
</comment>
<dbReference type="EMBL" id="KQ983219">
    <property type="protein sequence ID" value="KYQ46556.1"/>
    <property type="molecule type" value="Genomic_DNA"/>
</dbReference>
<dbReference type="Pfam" id="PF02466">
    <property type="entry name" value="Tim17"/>
    <property type="match status" value="1"/>
</dbReference>
<evidence type="ECO:0000256" key="2">
    <source>
        <dbReference type="ARBA" id="ARBA00008444"/>
    </source>
</evidence>
<keyword evidence="4 8" id="KW-1133">Transmembrane helix</keyword>
<keyword evidence="5 8" id="KW-0472">Membrane</keyword>
<evidence type="ECO:0000256" key="4">
    <source>
        <dbReference type="ARBA" id="ARBA00022989"/>
    </source>
</evidence>
<dbReference type="InterPro" id="IPR055299">
    <property type="entry name" value="TIMMDC1"/>
</dbReference>
<dbReference type="GO" id="GO:0005739">
    <property type="term" value="C:mitochondrion"/>
    <property type="evidence" value="ECO:0007669"/>
    <property type="project" value="TreeGrafter"/>
</dbReference>
<keyword evidence="3 8" id="KW-0812">Transmembrane</keyword>
<evidence type="ECO:0000313" key="9">
    <source>
        <dbReference type="EMBL" id="KYQ46556.1"/>
    </source>
</evidence>
<dbReference type="GO" id="GO:0032981">
    <property type="term" value="P:mitochondrial respiratory chain complex I assembly"/>
    <property type="evidence" value="ECO:0007669"/>
    <property type="project" value="InterPro"/>
</dbReference>
<dbReference type="PANTHER" id="PTHR13002">
    <property type="entry name" value="C3ORF1 PROTEIN-RELATED"/>
    <property type="match status" value="1"/>
</dbReference>
<dbReference type="PANTHER" id="PTHR13002:SF1">
    <property type="entry name" value="COMPLEX I ASSEMBLY FACTOR TIMMDC1, MITOCHONDRIAL"/>
    <property type="match status" value="1"/>
</dbReference>
<evidence type="ECO:0000256" key="5">
    <source>
        <dbReference type="ARBA" id="ARBA00023136"/>
    </source>
</evidence>
<evidence type="ECO:0000256" key="7">
    <source>
        <dbReference type="ARBA" id="ARBA00041344"/>
    </source>
</evidence>
<evidence type="ECO:0000256" key="8">
    <source>
        <dbReference type="SAM" id="Phobius"/>
    </source>
</evidence>
<evidence type="ECO:0000256" key="3">
    <source>
        <dbReference type="ARBA" id="ARBA00022692"/>
    </source>
</evidence>
<protein>
    <recommendedName>
        <fullName evidence="6">Complex I assembly factor TIMMDC1, mitochondrial</fullName>
    </recommendedName>
    <alternativeName>
        <fullName evidence="7">Translocase of inner mitochondrial membrane domain-containing protein 1</fullName>
    </alternativeName>
</protein>
<organism evidence="9 10">
    <name type="scientific">Mycetomoellerius zeteki</name>
    <dbReference type="NCBI Taxonomy" id="64791"/>
    <lineage>
        <taxon>Eukaryota</taxon>
        <taxon>Metazoa</taxon>
        <taxon>Ecdysozoa</taxon>
        <taxon>Arthropoda</taxon>
        <taxon>Hexapoda</taxon>
        <taxon>Insecta</taxon>
        <taxon>Pterygota</taxon>
        <taxon>Neoptera</taxon>
        <taxon>Endopterygota</taxon>
        <taxon>Hymenoptera</taxon>
        <taxon>Apocrita</taxon>
        <taxon>Aculeata</taxon>
        <taxon>Formicoidea</taxon>
        <taxon>Formicidae</taxon>
        <taxon>Myrmicinae</taxon>
        <taxon>Mycetomoellerius</taxon>
    </lineage>
</organism>
<gene>
    <name evidence="9" type="ORF">ALC60_14487</name>
</gene>
<dbReference type="GO" id="GO:0016020">
    <property type="term" value="C:membrane"/>
    <property type="evidence" value="ECO:0007669"/>
    <property type="project" value="UniProtKB-SubCell"/>
</dbReference>
<keyword evidence="10" id="KW-1185">Reference proteome</keyword>
<feature type="transmembrane region" description="Helical" evidence="8">
    <location>
        <begin position="173"/>
        <end position="195"/>
    </location>
</feature>
<evidence type="ECO:0000313" key="10">
    <source>
        <dbReference type="Proteomes" id="UP000075809"/>
    </source>
</evidence>
<dbReference type="STRING" id="64791.A0A151WFF9"/>